<dbReference type="EMBL" id="AZBU02000002">
    <property type="protein sequence ID" value="TKR95137.1"/>
    <property type="molecule type" value="Genomic_DNA"/>
</dbReference>
<accession>A0A4U5PF32</accession>
<proteinExistence type="predicted"/>
<organism evidence="2 3">
    <name type="scientific">Steinernema carpocapsae</name>
    <name type="common">Entomopathogenic nematode</name>
    <dbReference type="NCBI Taxonomy" id="34508"/>
    <lineage>
        <taxon>Eukaryota</taxon>
        <taxon>Metazoa</taxon>
        <taxon>Ecdysozoa</taxon>
        <taxon>Nematoda</taxon>
        <taxon>Chromadorea</taxon>
        <taxon>Rhabditida</taxon>
        <taxon>Tylenchina</taxon>
        <taxon>Panagrolaimomorpha</taxon>
        <taxon>Strongyloidoidea</taxon>
        <taxon>Steinernematidae</taxon>
        <taxon>Steinernema</taxon>
    </lineage>
</organism>
<protein>
    <submittedName>
        <fullName evidence="2">Uncharacterized protein</fullName>
    </submittedName>
</protein>
<sequence length="90" mass="10318">MNHRNLFFAGTLLSESRSEESRLLGPKTEGATTTTRLPNSVFHFKRLHYVNVDQNMVFGPEEPEEELKSGPVNDQRAINWEEDRGRIMGT</sequence>
<feature type="region of interest" description="Disordered" evidence="1">
    <location>
        <begin position="15"/>
        <end position="34"/>
    </location>
</feature>
<evidence type="ECO:0000256" key="1">
    <source>
        <dbReference type="SAM" id="MobiDB-lite"/>
    </source>
</evidence>
<keyword evidence="3" id="KW-1185">Reference proteome</keyword>
<reference evidence="2 3" key="1">
    <citation type="journal article" date="2015" name="Genome Biol.">
        <title>Comparative genomics of Steinernema reveals deeply conserved gene regulatory networks.</title>
        <authorList>
            <person name="Dillman A.R."/>
            <person name="Macchietto M."/>
            <person name="Porter C.F."/>
            <person name="Rogers A."/>
            <person name="Williams B."/>
            <person name="Antoshechkin I."/>
            <person name="Lee M.M."/>
            <person name="Goodwin Z."/>
            <person name="Lu X."/>
            <person name="Lewis E.E."/>
            <person name="Goodrich-Blair H."/>
            <person name="Stock S.P."/>
            <person name="Adams B.J."/>
            <person name="Sternberg P.W."/>
            <person name="Mortazavi A."/>
        </authorList>
    </citation>
    <scope>NUCLEOTIDE SEQUENCE [LARGE SCALE GENOMIC DNA]</scope>
    <source>
        <strain evidence="2 3">ALL</strain>
    </source>
</reference>
<reference evidence="2 3" key="2">
    <citation type="journal article" date="2019" name="G3 (Bethesda)">
        <title>Hybrid Assembly of the Genome of the Entomopathogenic Nematode Steinernema carpocapsae Identifies the X-Chromosome.</title>
        <authorList>
            <person name="Serra L."/>
            <person name="Macchietto M."/>
            <person name="Macias-Munoz A."/>
            <person name="McGill C.J."/>
            <person name="Rodriguez I.M."/>
            <person name="Rodriguez B."/>
            <person name="Murad R."/>
            <person name="Mortazavi A."/>
        </authorList>
    </citation>
    <scope>NUCLEOTIDE SEQUENCE [LARGE SCALE GENOMIC DNA]</scope>
    <source>
        <strain evidence="2 3">ALL</strain>
    </source>
</reference>
<name>A0A4U5PF32_STECR</name>
<comment type="caution">
    <text evidence="2">The sequence shown here is derived from an EMBL/GenBank/DDBJ whole genome shotgun (WGS) entry which is preliminary data.</text>
</comment>
<evidence type="ECO:0000313" key="3">
    <source>
        <dbReference type="Proteomes" id="UP000298663"/>
    </source>
</evidence>
<dbReference type="Proteomes" id="UP000298663">
    <property type="component" value="Unassembled WGS sequence"/>
</dbReference>
<gene>
    <name evidence="2" type="ORF">L596_009345</name>
</gene>
<dbReference type="AlphaFoldDB" id="A0A4U5PF32"/>
<evidence type="ECO:0000313" key="2">
    <source>
        <dbReference type="EMBL" id="TKR95137.1"/>
    </source>
</evidence>